<feature type="active site" description="Proton acceptor" evidence="4">
    <location>
        <position position="134"/>
    </location>
</feature>
<dbReference type="InterPro" id="IPR041561">
    <property type="entry name" value="PglD_N"/>
</dbReference>
<dbReference type="SUPFAM" id="SSF51161">
    <property type="entry name" value="Trimeric LpxA-like enzymes"/>
    <property type="match status" value="1"/>
</dbReference>
<name>A0A0N8KKU3_9GAMM</name>
<evidence type="ECO:0000313" key="8">
    <source>
        <dbReference type="Proteomes" id="UP000050416"/>
    </source>
</evidence>
<dbReference type="Gene3D" id="3.40.50.20">
    <property type="match status" value="1"/>
</dbReference>
<dbReference type="PANTHER" id="PTHR43300">
    <property type="entry name" value="ACETYLTRANSFERASE"/>
    <property type="match status" value="1"/>
</dbReference>
<dbReference type="PROSITE" id="PS00101">
    <property type="entry name" value="HEXAPEP_TRANSFERASES"/>
    <property type="match status" value="1"/>
</dbReference>
<keyword evidence="3" id="KW-0677">Repeat</keyword>
<evidence type="ECO:0000256" key="4">
    <source>
        <dbReference type="PIRSR" id="PIRSR620019-1"/>
    </source>
</evidence>
<feature type="binding site" evidence="5">
    <location>
        <position position="67"/>
    </location>
    <ligand>
        <name>substrate</name>
    </ligand>
</feature>
<organism evidence="7 8">
    <name type="scientific">Marinobacter excellens HL-55</name>
    <dbReference type="NCBI Taxonomy" id="1305731"/>
    <lineage>
        <taxon>Bacteria</taxon>
        <taxon>Pseudomonadati</taxon>
        <taxon>Pseudomonadota</taxon>
        <taxon>Gammaproteobacteria</taxon>
        <taxon>Pseudomonadales</taxon>
        <taxon>Marinobacteraceae</taxon>
        <taxon>Marinobacter</taxon>
    </lineage>
</organism>
<feature type="binding site" evidence="5">
    <location>
        <position position="143"/>
    </location>
    <ligand>
        <name>acetyl-CoA</name>
        <dbReference type="ChEBI" id="CHEBI:57288"/>
    </ligand>
</feature>
<dbReference type="PANTHER" id="PTHR43300:SF7">
    <property type="entry name" value="UDP-N-ACETYLBACILLOSAMINE N-ACETYLTRANSFERASE"/>
    <property type="match status" value="1"/>
</dbReference>
<dbReference type="Gene3D" id="2.160.10.10">
    <property type="entry name" value="Hexapeptide repeat proteins"/>
    <property type="match status" value="1"/>
</dbReference>
<evidence type="ECO:0000259" key="6">
    <source>
        <dbReference type="Pfam" id="PF17836"/>
    </source>
</evidence>
<dbReference type="NCBIfam" id="TIGR03570">
    <property type="entry name" value="NeuD_NnaD"/>
    <property type="match status" value="1"/>
</dbReference>
<reference evidence="7 8" key="1">
    <citation type="submission" date="2015-09" db="EMBL/GenBank/DDBJ databases">
        <title>Identification and resolution of microdiversity through metagenomic sequencing of parallel consortia.</title>
        <authorList>
            <person name="Nelson W.C."/>
            <person name="Romine M.F."/>
            <person name="Lindemann S.R."/>
        </authorList>
    </citation>
    <scope>NUCLEOTIDE SEQUENCE [LARGE SCALE GENOMIC DNA]</scope>
    <source>
        <strain evidence="7">HL-55</strain>
    </source>
</reference>
<protein>
    <submittedName>
        <fullName evidence="7">Bacterial transferase hexapeptide (Three repeats)</fullName>
        <ecNumber evidence="7">2.3.1.-</ecNumber>
    </submittedName>
</protein>
<dbReference type="AlphaFoldDB" id="A0A0N8KKU3"/>
<sequence>MRLAILGASGHGKVVADAAGLAGWDDVVFFDDAWPELTRNGPWAVVGDTADLRASLGDFAGLVVAIGNNLIRQQKQQELAASGARLVSIVHPSAVVSEYAVVGAGSVIFANAVINACADVGEGCIVNTGAVVEHDCRLGDFAHVSPNAVLAGGAGVGSLAWIGACASVRQLIEVGEGTLVGMGAVVTKDVPPGVTVVGNPAKVFEPRKS</sequence>
<evidence type="ECO:0000256" key="5">
    <source>
        <dbReference type="PIRSR" id="PIRSR620019-2"/>
    </source>
</evidence>
<keyword evidence="7" id="KW-0012">Acyltransferase</keyword>
<dbReference type="Pfam" id="PF17836">
    <property type="entry name" value="PglD_N"/>
    <property type="match status" value="1"/>
</dbReference>
<keyword evidence="2 7" id="KW-0808">Transferase</keyword>
<feature type="site" description="Increases basicity of active site His" evidence="4">
    <location>
        <position position="135"/>
    </location>
</feature>
<feature type="domain" description="PglD N-terminal" evidence="6">
    <location>
        <begin position="2"/>
        <end position="78"/>
    </location>
</feature>
<evidence type="ECO:0000313" key="7">
    <source>
        <dbReference type="EMBL" id="KPQ29098.1"/>
    </source>
</evidence>
<evidence type="ECO:0000256" key="1">
    <source>
        <dbReference type="ARBA" id="ARBA00007274"/>
    </source>
</evidence>
<comment type="similarity">
    <text evidence="1">Belongs to the transferase hexapeptide repeat family.</text>
</comment>
<feature type="binding site" evidence="5">
    <location>
        <begin position="9"/>
        <end position="11"/>
    </location>
    <ligand>
        <name>substrate</name>
    </ligand>
</feature>
<comment type="caution">
    <text evidence="7">The sequence shown here is derived from an EMBL/GenBank/DDBJ whole genome shotgun (WGS) entry which is preliminary data.</text>
</comment>
<dbReference type="EMBL" id="LJZQ01000008">
    <property type="protein sequence ID" value="KPQ29098.1"/>
    <property type="molecule type" value="Genomic_DNA"/>
</dbReference>
<dbReference type="InterPro" id="IPR018357">
    <property type="entry name" value="Hexapep_transf_CS"/>
</dbReference>
<dbReference type="GO" id="GO:0016746">
    <property type="term" value="F:acyltransferase activity"/>
    <property type="evidence" value="ECO:0007669"/>
    <property type="project" value="UniProtKB-KW"/>
</dbReference>
<feature type="binding site" evidence="5">
    <location>
        <begin position="31"/>
        <end position="32"/>
    </location>
    <ligand>
        <name>substrate</name>
    </ligand>
</feature>
<dbReference type="EC" id="2.3.1.-" evidence="7"/>
<dbReference type="InterPro" id="IPR020019">
    <property type="entry name" value="AcTrfase_PglD-like"/>
</dbReference>
<evidence type="ECO:0000256" key="3">
    <source>
        <dbReference type="ARBA" id="ARBA00022737"/>
    </source>
</evidence>
<dbReference type="CDD" id="cd03360">
    <property type="entry name" value="LbH_AT_putative"/>
    <property type="match status" value="1"/>
</dbReference>
<dbReference type="InterPro" id="IPR011004">
    <property type="entry name" value="Trimer_LpxA-like_sf"/>
</dbReference>
<gene>
    <name evidence="7" type="ORF">HLUCCX14_07430</name>
</gene>
<accession>A0A0N8KKU3</accession>
<evidence type="ECO:0000256" key="2">
    <source>
        <dbReference type="ARBA" id="ARBA00022679"/>
    </source>
</evidence>
<dbReference type="PATRIC" id="fig|1305731.5.peg.301"/>
<dbReference type="Proteomes" id="UP000050416">
    <property type="component" value="Unassembled WGS sequence"/>
</dbReference>
<dbReference type="InterPro" id="IPR050179">
    <property type="entry name" value="Trans_hexapeptide_repeat"/>
</dbReference>
<dbReference type="STRING" id="1305731.GCA_000934705_00593"/>
<proteinExistence type="inferred from homology"/>